<dbReference type="OrthoDB" id="1795687at2"/>
<reference evidence="1 2" key="1">
    <citation type="submission" date="2013-12" db="EMBL/GenBank/DDBJ databases">
        <authorList>
            <consortium name="DOE Joint Genome Institute"/>
            <person name="Smidt H."/>
            <person name="Huntemann M."/>
            <person name="Han J."/>
            <person name="Chen A."/>
            <person name="Kyrpides N."/>
            <person name="Mavromatis K."/>
            <person name="Markowitz V."/>
            <person name="Palaniappan K."/>
            <person name="Ivanova N."/>
            <person name="Schaumberg A."/>
            <person name="Pati A."/>
            <person name="Liolios K."/>
            <person name="Nordberg H.P."/>
            <person name="Cantor M.N."/>
            <person name="Hua S.X."/>
            <person name="Woyke T."/>
        </authorList>
    </citation>
    <scope>NUCLEOTIDE SEQUENCE [LARGE SCALE GENOMIC DNA]</scope>
    <source>
        <strain evidence="2">DSM 15288</strain>
    </source>
</reference>
<evidence type="ECO:0000313" key="1">
    <source>
        <dbReference type="EMBL" id="AHF07742.1"/>
    </source>
</evidence>
<protein>
    <submittedName>
        <fullName evidence="1">Uncharacterized protein</fullName>
    </submittedName>
</protein>
<dbReference type="eggNOG" id="ENOG5033TSG">
    <property type="taxonomic scope" value="Bacteria"/>
</dbReference>
<gene>
    <name evidence="1" type="ORF">DESME_12470</name>
</gene>
<evidence type="ECO:0000313" key="2">
    <source>
        <dbReference type="Proteomes" id="UP000010847"/>
    </source>
</evidence>
<dbReference type="AlphaFoldDB" id="W0EAG6"/>
<accession>W0EAG6</accession>
<dbReference type="KEGG" id="dmt:DESME_12470"/>
<dbReference type="HOGENOM" id="CLU_1150400_0_0_9"/>
<dbReference type="RefSeq" id="WP_006716669.1">
    <property type="nucleotide sequence ID" value="NZ_CP007032.1"/>
</dbReference>
<dbReference type="STRING" id="871968.DESME_12470"/>
<keyword evidence="2" id="KW-1185">Reference proteome</keyword>
<dbReference type="Proteomes" id="UP000010847">
    <property type="component" value="Chromosome"/>
</dbReference>
<proteinExistence type="predicted"/>
<sequence length="233" mass="26578">MPWMELILAPQDNWNEESLEDWTVALASFLLEKGEKKIKPQMNALPGYYMVALGENEELGELVISSAERLVILLGLSYENSIEKELAHFVTRFARQMGAVALRVPILNAKEKTFWKQMGANFYPDPTRLDEEIQREQVGVELLHQFSLQVTYKQKPALCLEPIFCNARAEGVVSLAQRRAERSLGGQPIGFASRISAHCPWKLDRSQWNDLLSFSRLVSFEVLEQCINNSEFS</sequence>
<name>W0EAG6_9FIRM</name>
<dbReference type="EMBL" id="CP007032">
    <property type="protein sequence ID" value="AHF07742.1"/>
    <property type="molecule type" value="Genomic_DNA"/>
</dbReference>
<organism evidence="1 2">
    <name type="scientific">Desulfitobacterium metallireducens DSM 15288</name>
    <dbReference type="NCBI Taxonomy" id="871968"/>
    <lineage>
        <taxon>Bacteria</taxon>
        <taxon>Bacillati</taxon>
        <taxon>Bacillota</taxon>
        <taxon>Clostridia</taxon>
        <taxon>Eubacteriales</taxon>
        <taxon>Desulfitobacteriaceae</taxon>
        <taxon>Desulfitobacterium</taxon>
    </lineage>
</organism>